<name>A0A3B5XWB1_WHEAT</name>
<dbReference type="Gramene" id="TraesPARA_EIv1.0_0076770.1">
    <property type="protein sequence ID" value="TraesPARA_EIv1.0_0076770.1.CDS"/>
    <property type="gene ID" value="TraesPARA_EIv1.0_0076770"/>
</dbReference>
<dbReference type="Gramene" id="TraesJUL1A03G00042700.1">
    <property type="protein sequence ID" value="TraesJUL1A03G00042700.1"/>
    <property type="gene ID" value="TraesJUL1A03G00042700"/>
</dbReference>
<dbReference type="Gramene" id="TraesSTA1A03G00040680.1">
    <property type="protein sequence ID" value="TraesSTA1A03G00040680.1"/>
    <property type="gene ID" value="TraesSTA1A03G00040680"/>
</dbReference>
<dbReference type="Gramene" id="TraesJAG1A03G00041410.1">
    <property type="protein sequence ID" value="TraesJAG1A03G00041410.1"/>
    <property type="gene ID" value="TraesJAG1A03G00041410"/>
</dbReference>
<dbReference type="Gramene" id="TraesROB_scaffold_117067_01G000200.1">
    <property type="protein sequence ID" value="TraesROB_scaffold_117067_01G000200.1"/>
    <property type="gene ID" value="TraesROB_scaffold_117067_01G000200"/>
</dbReference>
<feature type="region of interest" description="Disordered" evidence="1">
    <location>
        <begin position="126"/>
        <end position="152"/>
    </location>
</feature>
<dbReference type="Gramene" id="TraesSYM1A03G00042590.1">
    <property type="protein sequence ID" value="TraesSYM1A03G00042590.1"/>
    <property type="gene ID" value="TraesSYM1A03G00042590"/>
</dbReference>
<protein>
    <submittedName>
        <fullName evidence="2">Uncharacterized protein</fullName>
    </submittedName>
</protein>
<sequence length="152" mass="16073">MVRCDASTAMLLKRGSLQTGGAVLLPRPDGDAALQHVVRCSPAIAGVPLQTWLSHIADCPQRWRCCKWRGTGNRSPALASASAIACPYPATGGAHPQLPRQPSFVWPVHESMVTCLALSETWPRRAARSESSTTLTGTGSPKSPIPPQPAAV</sequence>
<organism evidence="2">
    <name type="scientific">Triticum aestivum</name>
    <name type="common">Wheat</name>
    <dbReference type="NCBI Taxonomy" id="4565"/>
    <lineage>
        <taxon>Eukaryota</taxon>
        <taxon>Viridiplantae</taxon>
        <taxon>Streptophyta</taxon>
        <taxon>Embryophyta</taxon>
        <taxon>Tracheophyta</taxon>
        <taxon>Spermatophyta</taxon>
        <taxon>Magnoliopsida</taxon>
        <taxon>Liliopsida</taxon>
        <taxon>Poales</taxon>
        <taxon>Poaceae</taxon>
        <taxon>BOP clade</taxon>
        <taxon>Pooideae</taxon>
        <taxon>Triticodae</taxon>
        <taxon>Triticeae</taxon>
        <taxon>Triticinae</taxon>
        <taxon>Triticum</taxon>
    </lineage>
</organism>
<dbReference type="Gramene" id="TraesLDM1A03G00042280.1">
    <property type="protein sequence ID" value="TraesLDM1A03G00042280.1"/>
    <property type="gene ID" value="TraesLDM1A03G00042280"/>
</dbReference>
<feature type="compositionally biased region" description="Low complexity" evidence="1">
    <location>
        <begin position="129"/>
        <end position="140"/>
    </location>
</feature>
<dbReference type="Gramene" id="TraesMAC1A03G00041810.1">
    <property type="protein sequence ID" value="TraesMAC1A03G00041810.1"/>
    <property type="gene ID" value="TraesMAC1A03G00041810"/>
</dbReference>
<dbReference type="Proteomes" id="UP000019116">
    <property type="component" value="Chromosome 1A"/>
</dbReference>
<dbReference type="Gramene" id="TraesCLE_scaffold_140296_01G000200.1">
    <property type="protein sequence ID" value="TraesCLE_scaffold_140296_01G000200.1"/>
    <property type="gene ID" value="TraesCLE_scaffold_140296_01G000200"/>
</dbReference>
<dbReference type="Gramene" id="TraesARI1A03G00042030.1">
    <property type="protein sequence ID" value="TraesARI1A03G00042030.1"/>
    <property type="gene ID" value="TraesARI1A03G00042030"/>
</dbReference>
<dbReference type="Gramene" id="TraesNOR1A03G00041420.1">
    <property type="protein sequence ID" value="TraesNOR1A03G00041420.1"/>
    <property type="gene ID" value="TraesNOR1A03G00041420"/>
</dbReference>
<reference evidence="2" key="2">
    <citation type="submission" date="2018-10" db="UniProtKB">
        <authorList>
            <consortium name="EnsemblPlants"/>
        </authorList>
    </citation>
    <scope>IDENTIFICATION</scope>
</reference>
<dbReference type="AlphaFoldDB" id="A0A3B5XWB1"/>
<reference evidence="2" key="1">
    <citation type="submission" date="2018-08" db="EMBL/GenBank/DDBJ databases">
        <authorList>
            <person name="Rossello M."/>
        </authorList>
    </citation>
    <scope>NUCLEOTIDE SEQUENCE [LARGE SCALE GENOMIC DNA]</scope>
    <source>
        <strain evidence="2">cv. Chinese Spring</strain>
    </source>
</reference>
<keyword evidence="3" id="KW-1185">Reference proteome</keyword>
<dbReference type="Gramene" id="TraesCAD_scaffold_127922_01G000200.1">
    <property type="protein sequence ID" value="TraesCAD_scaffold_127922_01G000200.1"/>
    <property type="gene ID" value="TraesCAD_scaffold_127922_01G000200"/>
</dbReference>
<proteinExistence type="predicted"/>
<evidence type="ECO:0000256" key="1">
    <source>
        <dbReference type="SAM" id="MobiDB-lite"/>
    </source>
</evidence>
<dbReference type="Gramene" id="TraesWEE_scaffold_128643_01G000200.1">
    <property type="protein sequence ID" value="TraesWEE_scaffold_128643_01G000200.1"/>
    <property type="gene ID" value="TraesWEE_scaffold_128643_01G000200"/>
</dbReference>
<feature type="compositionally biased region" description="Pro residues" evidence="1">
    <location>
        <begin position="143"/>
        <end position="152"/>
    </location>
</feature>
<accession>A0A3B5XWB1</accession>
<evidence type="ECO:0000313" key="2">
    <source>
        <dbReference type="EnsemblPlants" id="TraesCS1A02G110500.1"/>
    </source>
</evidence>
<evidence type="ECO:0000313" key="3">
    <source>
        <dbReference type="Proteomes" id="UP000019116"/>
    </source>
</evidence>
<dbReference type="Gramene" id="TraesLAC1A03G00043010.1">
    <property type="protein sequence ID" value="TraesLAC1A03G00043010.1"/>
    <property type="gene ID" value="TraesLAC1A03G00043010"/>
</dbReference>
<dbReference type="Gramene" id="TraesCS1A02G110500.1">
    <property type="protein sequence ID" value="TraesCS1A02G110500.1"/>
    <property type="gene ID" value="TraesCS1A02G110500"/>
</dbReference>
<dbReference type="Gramene" id="TraesCS1A03G0267200.1">
    <property type="protein sequence ID" value="TraesCS1A03G0267200.1.CDS"/>
    <property type="gene ID" value="TraesCS1A03G0267200"/>
</dbReference>
<dbReference type="EnsemblPlants" id="TraesCS1A02G110500.1">
    <property type="protein sequence ID" value="TraesCS1A02G110500.1"/>
    <property type="gene ID" value="TraesCS1A02G110500"/>
</dbReference>